<keyword evidence="3" id="KW-1185">Reference proteome</keyword>
<keyword evidence="1" id="KW-1133">Transmembrane helix</keyword>
<dbReference type="RefSeq" id="YP_007001495.1">
    <property type="nucleotide sequence ID" value="NC_019443.1"/>
</dbReference>
<dbReference type="GeneID" id="14005268"/>
<accession>H8ZMY3</accession>
<name>H8ZMY3_9CAUD</name>
<evidence type="ECO:0000313" key="3">
    <source>
        <dbReference type="Proteomes" id="UP000007597"/>
    </source>
</evidence>
<sequence length="82" mass="9349">MSDLQVGIYFICFALVAGASFAFMFKMMTTTLEEFNKPVQKTNVHPEMSDVQSGEELLVFRGYEEDDEEDDDDEGDVVVIRK</sequence>
<protein>
    <submittedName>
        <fullName evidence="2">Uncharacterized protein</fullName>
    </submittedName>
</protein>
<dbReference type="EMBL" id="JN371769">
    <property type="protein sequence ID" value="AFD02844.1"/>
    <property type="molecule type" value="Genomic_DNA"/>
</dbReference>
<feature type="transmembrane region" description="Helical" evidence="1">
    <location>
        <begin position="6"/>
        <end position="25"/>
    </location>
</feature>
<dbReference type="KEGG" id="vg:14005268"/>
<proteinExistence type="predicted"/>
<dbReference type="Proteomes" id="UP000007597">
    <property type="component" value="Segment"/>
</dbReference>
<evidence type="ECO:0000313" key="2">
    <source>
        <dbReference type="EMBL" id="AFD02844.1"/>
    </source>
</evidence>
<reference evidence="2 3" key="1">
    <citation type="submission" date="2011-07" db="EMBL/GenBank/DDBJ databases">
        <title>Viral Tagging: a high-throughput approach to explore virus-host interactions.</title>
        <authorList>
            <person name="Deng L."/>
            <person name="Sullivan M.B."/>
            <person name="Poulos B."/>
            <person name="Ignacio Espinoza J.C."/>
        </authorList>
    </citation>
    <scope>NUCLEOTIDE SEQUENCE [LARGE SCALE GENOMIC DNA]</scope>
</reference>
<organism evidence="2 3">
    <name type="scientific">Synechococcus phage metaG-MbCM1</name>
    <dbReference type="NCBI Taxonomy" id="1079999"/>
    <lineage>
        <taxon>Viruses</taxon>
        <taxon>Duplodnaviria</taxon>
        <taxon>Heunggongvirae</taxon>
        <taxon>Uroviricota</taxon>
        <taxon>Caudoviricetes</taxon>
        <taxon>Pantevenvirales</taxon>
        <taxon>Kyanoviridae</taxon>
        <taxon>Galenevirus</taxon>
        <taxon>Galenevirus mbcm1</taxon>
    </lineage>
</organism>
<evidence type="ECO:0000256" key="1">
    <source>
        <dbReference type="SAM" id="Phobius"/>
    </source>
</evidence>
<keyword evidence="1" id="KW-0472">Membrane</keyword>
<dbReference type="OrthoDB" id="23564at10239"/>
<keyword evidence="1" id="KW-0812">Transmembrane</keyword>